<evidence type="ECO:0000256" key="4">
    <source>
        <dbReference type="ARBA" id="ARBA00022927"/>
    </source>
</evidence>
<proteinExistence type="predicted"/>
<dbReference type="PANTHER" id="PTHR15922">
    <property type="entry name" value="NEUROBLASTOMA-AMPLIFIED SEQUENCE"/>
    <property type="match status" value="1"/>
</dbReference>
<feature type="domain" description="Sec39" evidence="6">
    <location>
        <begin position="191"/>
        <end position="879"/>
    </location>
</feature>
<feature type="compositionally biased region" description="Basic and acidic residues" evidence="5">
    <location>
        <begin position="884"/>
        <end position="893"/>
    </location>
</feature>
<feature type="compositionally biased region" description="Basic and acidic residues" evidence="5">
    <location>
        <begin position="951"/>
        <end position="962"/>
    </location>
</feature>
<name>A0A0H2RYC8_9AGAM</name>
<dbReference type="InterPro" id="IPR013244">
    <property type="entry name" value="Sec39_domain"/>
</dbReference>
<dbReference type="GO" id="GO:0015031">
    <property type="term" value="P:protein transport"/>
    <property type="evidence" value="ECO:0007669"/>
    <property type="project" value="UniProtKB-KW"/>
</dbReference>
<feature type="region of interest" description="Disordered" evidence="5">
    <location>
        <begin position="948"/>
        <end position="973"/>
    </location>
</feature>
<keyword evidence="3" id="KW-0256">Endoplasmic reticulum</keyword>
<evidence type="ECO:0000256" key="3">
    <source>
        <dbReference type="ARBA" id="ARBA00022824"/>
    </source>
</evidence>
<dbReference type="Pfam" id="PF08314">
    <property type="entry name" value="Sec39"/>
    <property type="match status" value="1"/>
</dbReference>
<feature type="region of interest" description="Disordered" evidence="5">
    <location>
        <begin position="884"/>
        <end position="905"/>
    </location>
</feature>
<keyword evidence="2" id="KW-0813">Transport</keyword>
<dbReference type="EMBL" id="KQ085909">
    <property type="protein sequence ID" value="KLO17080.1"/>
    <property type="molecule type" value="Genomic_DNA"/>
</dbReference>
<evidence type="ECO:0000256" key="2">
    <source>
        <dbReference type="ARBA" id="ARBA00022448"/>
    </source>
</evidence>
<organism evidence="7 8">
    <name type="scientific">Schizopora paradoxa</name>
    <dbReference type="NCBI Taxonomy" id="27342"/>
    <lineage>
        <taxon>Eukaryota</taxon>
        <taxon>Fungi</taxon>
        <taxon>Dikarya</taxon>
        <taxon>Basidiomycota</taxon>
        <taxon>Agaricomycotina</taxon>
        <taxon>Agaricomycetes</taxon>
        <taxon>Hymenochaetales</taxon>
        <taxon>Schizoporaceae</taxon>
        <taxon>Schizopora</taxon>
    </lineage>
</organism>
<evidence type="ECO:0000256" key="1">
    <source>
        <dbReference type="ARBA" id="ARBA00004240"/>
    </source>
</evidence>
<dbReference type="InParanoid" id="A0A0H2RYC8"/>
<comment type="subcellular location">
    <subcellularLocation>
        <location evidence="1">Endoplasmic reticulum</location>
    </subcellularLocation>
</comment>
<evidence type="ECO:0000313" key="7">
    <source>
        <dbReference type="EMBL" id="KLO17080.1"/>
    </source>
</evidence>
<dbReference type="STRING" id="27342.A0A0H2RYC8"/>
<sequence length="993" mass="109934">MASLTWTDLLDSELTAELIQETLACVDNDLWVATACLDKVLDDVELQRELLKLGISRTDLAIQRAKASLEEKSTGTSENGEGDIYAGEPLNSYFGGHSEDAQLCAIRSILLTRSTRLECYAQIAECMEDVEMDDTASVDGSWEDDPWADEFDTGSIRTTKSRRSKSQIPVPLPLSSFLTQHPSFMGMALVSQMQFEAVKALVERIPGMFAYRFAMLEEIPLFAEPSLYRDLLPAVDSVMDAEKARNLAAADDDWCQRPDVLATLKEFVPWLEEEIQSMEAPPNMSTHDSLLSGKEITSWYRNRVNDALSTTGMADVALSLVQHGISLGVSELDEVGEDLTLISRLVYDAPGSKDEGTLISLDDWRALTPSEVVQRYMASSSPETVVNDIRRLVMPYLFVQESRAERAGKPDPGLVKSLLHGYILSAPIDLLVPIFDASKPTLLASQRIISDDEDIARLALSCLYGNPSVEEWTQMSRIFECLPLWSLDGTGSREEEEVEATMSSLASYLAPSTNQPLGRPSELLRFFKPLHASSLSIALDVLDVHLESGEILAKWGTPVTLQWLLQSSRNETQQRAWATKLVRTCNGELHSVDDWLSLLEDMLKLSRPEDSPNPTNSAFGTLSKEDIRKIFFRGLLSSGNFLMAKSLARPRAGDVLLGNDDVERLCLECSREFYDNASNGNYNFGDMKQAYECLSVPHPTPAIEREREFIEATSRISSYNIMSRPGVPLLPIDIRLMTDKLTLISRVLSGNDTAYKHVEVILDLVRKLGYKGNTLAEVKTLAMITDTALQAEDFDVAYQTSDRMVNTVLKYKAASLPGSESPEVLEAAEVCWVSCLQLGRHPEADNTERKMYLLGRALELCPPDKITDILSAWRKVEEEDIEQRQEILSDKKSPGKVSQKRQTRGRTATLASKLQSLHIHSPSLPSAPDAAAIASHALGRVAASLPFSIPGRERSGSREGSRPRAGSPDVQAQARHALQRGIGWLIGADESEL</sequence>
<dbReference type="GO" id="GO:0070939">
    <property type="term" value="C:Dsl1/NZR complex"/>
    <property type="evidence" value="ECO:0007669"/>
    <property type="project" value="TreeGrafter"/>
</dbReference>
<evidence type="ECO:0000256" key="5">
    <source>
        <dbReference type="SAM" id="MobiDB-lite"/>
    </source>
</evidence>
<dbReference type="OrthoDB" id="27490at2759"/>
<reference evidence="7 8" key="1">
    <citation type="submission" date="2015-04" db="EMBL/GenBank/DDBJ databases">
        <title>Complete genome sequence of Schizopora paradoxa KUC8140, a cosmopolitan wood degrader in East Asia.</title>
        <authorList>
            <consortium name="DOE Joint Genome Institute"/>
            <person name="Min B."/>
            <person name="Park H."/>
            <person name="Jang Y."/>
            <person name="Kim J.-J."/>
            <person name="Kim K.H."/>
            <person name="Pangilinan J."/>
            <person name="Lipzen A."/>
            <person name="Riley R."/>
            <person name="Grigoriev I.V."/>
            <person name="Spatafora J.W."/>
            <person name="Choi I.-G."/>
        </authorList>
    </citation>
    <scope>NUCLEOTIDE SEQUENCE [LARGE SCALE GENOMIC DNA]</scope>
    <source>
        <strain evidence="7 8">KUC8140</strain>
    </source>
</reference>
<dbReference type="GO" id="GO:0000149">
    <property type="term" value="F:SNARE binding"/>
    <property type="evidence" value="ECO:0007669"/>
    <property type="project" value="TreeGrafter"/>
</dbReference>
<evidence type="ECO:0000259" key="6">
    <source>
        <dbReference type="Pfam" id="PF08314"/>
    </source>
</evidence>
<keyword evidence="8" id="KW-1185">Reference proteome</keyword>
<dbReference type="GO" id="GO:0006890">
    <property type="term" value="P:retrograde vesicle-mediated transport, Golgi to endoplasmic reticulum"/>
    <property type="evidence" value="ECO:0007669"/>
    <property type="project" value="InterPro"/>
</dbReference>
<gene>
    <name evidence="7" type="ORF">SCHPADRAFT_926166</name>
</gene>
<keyword evidence="4" id="KW-0653">Protein transport</keyword>
<protein>
    <submittedName>
        <fullName evidence="7">Sec39-domain-containing protein</fullName>
    </submittedName>
</protein>
<evidence type="ECO:0000313" key="8">
    <source>
        <dbReference type="Proteomes" id="UP000053477"/>
    </source>
</evidence>
<accession>A0A0H2RYC8</accession>
<dbReference type="AlphaFoldDB" id="A0A0H2RYC8"/>
<dbReference type="Proteomes" id="UP000053477">
    <property type="component" value="Unassembled WGS sequence"/>
</dbReference>
<dbReference type="PANTHER" id="PTHR15922:SF2">
    <property type="entry name" value="NBAS SUBUNIT OF NRZ TETHERING COMPLEX"/>
    <property type="match status" value="1"/>
</dbReference>